<feature type="domain" description="TNFR-Cys" evidence="9">
    <location>
        <begin position="129"/>
        <end position="165"/>
    </location>
</feature>
<feature type="disulfide bond" evidence="8">
    <location>
        <begin position="147"/>
        <end position="165"/>
    </location>
</feature>
<protein>
    <recommendedName>
        <fullName evidence="9">TNFR-Cys domain-containing protein</fullName>
    </recommendedName>
</protein>
<evidence type="ECO:0000256" key="8">
    <source>
        <dbReference type="PROSITE-ProRule" id="PRU00206"/>
    </source>
</evidence>
<dbReference type="SMART" id="SM00208">
    <property type="entry name" value="TNFR"/>
    <property type="match status" value="4"/>
</dbReference>
<dbReference type="CDD" id="cd00185">
    <property type="entry name" value="TNFRSF"/>
    <property type="match status" value="1"/>
</dbReference>
<dbReference type="PROSITE" id="PS50050">
    <property type="entry name" value="TNFR_NGFR_2"/>
    <property type="match status" value="2"/>
</dbReference>
<dbReference type="Pfam" id="PF23630">
    <property type="entry name" value="Death_TNFRSF11B"/>
    <property type="match status" value="2"/>
</dbReference>
<evidence type="ECO:0000256" key="4">
    <source>
        <dbReference type="ARBA" id="ARBA00022729"/>
    </source>
</evidence>
<gene>
    <name evidence="10" type="ORF">GDO86_010741</name>
</gene>
<evidence type="ECO:0000313" key="10">
    <source>
        <dbReference type="EMBL" id="KAG8441672.1"/>
    </source>
</evidence>
<dbReference type="InterPro" id="IPR017371">
    <property type="entry name" value="TNFR_11B"/>
</dbReference>
<dbReference type="SUPFAM" id="SSF57586">
    <property type="entry name" value="TNF receptor-like"/>
    <property type="match status" value="2"/>
</dbReference>
<dbReference type="PRINTS" id="PR01975">
    <property type="entry name" value="TNFACTORR11B"/>
</dbReference>
<dbReference type="GO" id="GO:0005576">
    <property type="term" value="C:extracellular region"/>
    <property type="evidence" value="ECO:0007669"/>
    <property type="project" value="UniProtKB-SubCell"/>
</dbReference>
<dbReference type="PANTHER" id="PTHR23097:SF90">
    <property type="entry name" value="TUMOR NECROSIS FACTOR RECEPTOR SUPERFAMILY MEMBER 11B"/>
    <property type="match status" value="1"/>
</dbReference>
<dbReference type="OrthoDB" id="8710478at2759"/>
<name>A0A8T2JBD7_9PIPI</name>
<dbReference type="PRINTS" id="PR01961">
    <property type="entry name" value="TNFACTORR11"/>
</dbReference>
<dbReference type="InterPro" id="IPR001368">
    <property type="entry name" value="TNFR/NGFR_Cys_rich_reg"/>
</dbReference>
<keyword evidence="11" id="KW-1185">Reference proteome</keyword>
<keyword evidence="7" id="KW-0325">Glycoprotein</keyword>
<dbReference type="AlphaFoldDB" id="A0A8T2JBD7"/>
<keyword evidence="6 8" id="KW-1015">Disulfide bond</keyword>
<comment type="caution">
    <text evidence="10">The sequence shown here is derived from an EMBL/GenBank/DDBJ whole genome shotgun (WGS) entry which is preliminary data.</text>
</comment>
<dbReference type="Pfam" id="PF00020">
    <property type="entry name" value="TNFR_c6"/>
    <property type="match status" value="3"/>
</dbReference>
<comment type="caution">
    <text evidence="8">Lacks conserved residue(s) required for the propagation of feature annotation.</text>
</comment>
<feature type="repeat" description="TNFR-Cys" evidence="8">
    <location>
        <begin position="87"/>
        <end position="128"/>
    </location>
</feature>
<feature type="domain" description="TNFR-Cys" evidence="9">
    <location>
        <begin position="87"/>
        <end position="128"/>
    </location>
</feature>
<dbReference type="InterPro" id="IPR052459">
    <property type="entry name" value="TNFRSF_decoy_receptor"/>
</dbReference>
<evidence type="ECO:0000256" key="1">
    <source>
        <dbReference type="ARBA" id="ARBA00004613"/>
    </source>
</evidence>
<evidence type="ECO:0000256" key="3">
    <source>
        <dbReference type="ARBA" id="ARBA00022703"/>
    </source>
</evidence>
<evidence type="ECO:0000256" key="6">
    <source>
        <dbReference type="ARBA" id="ARBA00023157"/>
    </source>
</evidence>
<dbReference type="PANTHER" id="PTHR23097">
    <property type="entry name" value="TUMOR NECROSIS FACTOR RECEPTOR SUPERFAMILY MEMBER"/>
    <property type="match status" value="1"/>
</dbReference>
<accession>A0A8T2JBD7</accession>
<dbReference type="Proteomes" id="UP000812440">
    <property type="component" value="Chromosome 6"/>
</dbReference>
<feature type="repeat" description="TNFR-Cys" evidence="8">
    <location>
        <begin position="129"/>
        <end position="165"/>
    </location>
</feature>
<keyword evidence="3" id="KW-0053">Apoptosis</keyword>
<dbReference type="GO" id="GO:0006915">
    <property type="term" value="P:apoptotic process"/>
    <property type="evidence" value="ECO:0007669"/>
    <property type="project" value="UniProtKB-KW"/>
</dbReference>
<evidence type="ECO:0000259" key="9">
    <source>
        <dbReference type="PROSITE" id="PS50050"/>
    </source>
</evidence>
<feature type="disulfide bond" evidence="8">
    <location>
        <begin position="88"/>
        <end position="103"/>
    </location>
</feature>
<dbReference type="EMBL" id="JAACNH010000005">
    <property type="protein sequence ID" value="KAG8441672.1"/>
    <property type="molecule type" value="Genomic_DNA"/>
</dbReference>
<dbReference type="InterPro" id="IPR057633">
    <property type="entry name" value="Death_TNF11B"/>
</dbReference>
<evidence type="ECO:0000256" key="5">
    <source>
        <dbReference type="ARBA" id="ARBA00022737"/>
    </source>
</evidence>
<keyword evidence="4" id="KW-0732">Signal</keyword>
<dbReference type="InterPro" id="IPR022323">
    <property type="entry name" value="TNFR_11"/>
</dbReference>
<evidence type="ECO:0000313" key="11">
    <source>
        <dbReference type="Proteomes" id="UP000812440"/>
    </source>
</evidence>
<reference evidence="10" key="1">
    <citation type="thesis" date="2020" institute="ProQuest LLC" country="789 East Eisenhower Parkway, Ann Arbor, MI, USA">
        <title>Comparative Genomics and Chromosome Evolution.</title>
        <authorList>
            <person name="Mudd A.B."/>
        </authorList>
    </citation>
    <scope>NUCLEOTIDE SEQUENCE</scope>
    <source>
        <strain evidence="10">Female2</strain>
        <tissue evidence="10">Blood</tissue>
    </source>
</reference>
<feature type="disulfide bond" evidence="8">
    <location>
        <begin position="110"/>
        <end position="128"/>
    </location>
</feature>
<sequence>MLYRPQPMQIRVKSMLPHVFHYFCDAVSLALEDRGQLMSISSATESPTPKYSHYDPITDQYLQCDQCPPGTYIKLDCTMEKNTECAPCPILHYSDQWNCNRECQFCSAVCKELQYVKQECNSTHNRLCECNEGHFLDLEFCLPHKKCPPGFGVEQSGTPESDTVCIQCPDGTFSSEMSSSEGCRSHTNCTKFGLKMAYKGNLEYDTLCQPEESSCEIDVTLCEEALFRFSGDLPDNWLTAIVQRLPTKMVALNQIELIKQKHDSHELAFQLFKLWKDHNQESEIGKHLSQEIQVCEKGVLKHIGRLNATVKQLATLMQSLPGKKIGKDVIENTVVVCTKPKQVLKLLSLWRNKNGGNTIALLKQIKTNRLPKMLRRRVKRLERFLSSSAMHRLYQKLLVEIFGSQTKPAKLDWK</sequence>
<keyword evidence="5" id="KW-0677">Repeat</keyword>
<evidence type="ECO:0000256" key="7">
    <source>
        <dbReference type="ARBA" id="ARBA00023180"/>
    </source>
</evidence>
<comment type="subcellular location">
    <subcellularLocation>
        <location evidence="1">Secreted</location>
    </subcellularLocation>
</comment>
<proteinExistence type="predicted"/>
<dbReference type="Gene3D" id="2.10.50.10">
    <property type="entry name" value="Tumor Necrosis Factor Receptor, subunit A, domain 2"/>
    <property type="match status" value="2"/>
</dbReference>
<keyword evidence="2" id="KW-0964">Secreted</keyword>
<organism evidence="10 11">
    <name type="scientific">Hymenochirus boettgeri</name>
    <name type="common">Congo dwarf clawed frog</name>
    <dbReference type="NCBI Taxonomy" id="247094"/>
    <lineage>
        <taxon>Eukaryota</taxon>
        <taxon>Metazoa</taxon>
        <taxon>Chordata</taxon>
        <taxon>Craniata</taxon>
        <taxon>Vertebrata</taxon>
        <taxon>Euteleostomi</taxon>
        <taxon>Amphibia</taxon>
        <taxon>Batrachia</taxon>
        <taxon>Anura</taxon>
        <taxon>Pipoidea</taxon>
        <taxon>Pipidae</taxon>
        <taxon>Pipinae</taxon>
        <taxon>Hymenochirus</taxon>
    </lineage>
</organism>
<evidence type="ECO:0000256" key="2">
    <source>
        <dbReference type="ARBA" id="ARBA00022525"/>
    </source>
</evidence>